<protein>
    <recommendedName>
        <fullName evidence="5">BTB domain-containing protein</fullName>
    </recommendedName>
</protein>
<dbReference type="PANTHER" id="PTHR47022:SF1">
    <property type="entry name" value="BTB AND MATH DOMAIN-CONTAINING PROTEIN 36-RELATED"/>
    <property type="match status" value="1"/>
</dbReference>
<dbReference type="Gene3D" id="2.60.210.10">
    <property type="entry name" value="Apoptosis, Tumor Necrosis Factor Receptor Associated Protein 2, Chain A"/>
    <property type="match status" value="1"/>
</dbReference>
<dbReference type="InterPro" id="IPR002083">
    <property type="entry name" value="MATH/TRAF_dom"/>
</dbReference>
<dbReference type="PROSITE" id="PS50144">
    <property type="entry name" value="MATH"/>
    <property type="match status" value="1"/>
</dbReference>
<dbReference type="PANTHER" id="PTHR47022">
    <property type="entry name" value="BTB AND MATH DOMAIN-CONTAINING PROTEIN 36-RELATED"/>
    <property type="match status" value="1"/>
</dbReference>
<dbReference type="EMBL" id="BTSY01000005">
    <property type="protein sequence ID" value="GMT29635.1"/>
    <property type="molecule type" value="Genomic_DNA"/>
</dbReference>
<organism evidence="3 4">
    <name type="scientific">Pristionchus fissidentatus</name>
    <dbReference type="NCBI Taxonomy" id="1538716"/>
    <lineage>
        <taxon>Eukaryota</taxon>
        <taxon>Metazoa</taxon>
        <taxon>Ecdysozoa</taxon>
        <taxon>Nematoda</taxon>
        <taxon>Chromadorea</taxon>
        <taxon>Rhabditida</taxon>
        <taxon>Rhabditina</taxon>
        <taxon>Diplogasteromorpha</taxon>
        <taxon>Diplogasteroidea</taxon>
        <taxon>Neodiplogasteridae</taxon>
        <taxon>Pristionchus</taxon>
    </lineage>
</organism>
<feature type="non-terminal residue" evidence="3">
    <location>
        <position position="1"/>
    </location>
</feature>
<evidence type="ECO:0000313" key="4">
    <source>
        <dbReference type="Proteomes" id="UP001432322"/>
    </source>
</evidence>
<evidence type="ECO:0000313" key="3">
    <source>
        <dbReference type="EMBL" id="GMT29635.1"/>
    </source>
</evidence>
<evidence type="ECO:0000259" key="2">
    <source>
        <dbReference type="PROSITE" id="PS50144"/>
    </source>
</evidence>
<proteinExistence type="predicted"/>
<dbReference type="Proteomes" id="UP001432322">
    <property type="component" value="Unassembled WGS sequence"/>
</dbReference>
<keyword evidence="4" id="KW-1185">Reference proteome</keyword>
<dbReference type="Pfam" id="PF00651">
    <property type="entry name" value="BTB"/>
    <property type="match status" value="1"/>
</dbReference>
<dbReference type="AlphaFoldDB" id="A0AAV5WGD1"/>
<dbReference type="Gene3D" id="3.30.710.10">
    <property type="entry name" value="Potassium Channel Kv1.1, Chain A"/>
    <property type="match status" value="1"/>
</dbReference>
<dbReference type="SUPFAM" id="SSF49599">
    <property type="entry name" value="TRAF domain-like"/>
    <property type="match status" value="1"/>
</dbReference>
<dbReference type="SUPFAM" id="SSF54695">
    <property type="entry name" value="POZ domain"/>
    <property type="match status" value="1"/>
</dbReference>
<feature type="domain" description="BTB" evidence="1">
    <location>
        <begin position="148"/>
        <end position="215"/>
    </location>
</feature>
<sequence>FIRWEVEEVSELKARGSAVKFAAGLPWWVMLRLELADPANDIPHLSCGIHCNEESECDKWAALIESSITMCNEDPTKNKCLEFECKYSKSKSCFGSLLFQDMATVLDCHKGFIKDDKIVIEARLTVKRVIGIPKPLEFDFSTPSVGSDNVALIIQGEKVYVSKNYLAIHSPVFKAMFFGDFDEKEKDEIELKDLSRECFIELLYVIYPSYRPITMYWVRGLLLIADRYDIKVVINQAESYLIKTNKDCINENLLIADQYRLNTLKLHCLNTFKTPKELKALEKAPEYRQFSDAMKASILSKVFSLID</sequence>
<comment type="caution">
    <text evidence="3">The sequence shown here is derived from an EMBL/GenBank/DDBJ whole genome shotgun (WGS) entry which is preliminary data.</text>
</comment>
<dbReference type="SMART" id="SM00225">
    <property type="entry name" value="BTB"/>
    <property type="match status" value="1"/>
</dbReference>
<dbReference type="InterPro" id="IPR008974">
    <property type="entry name" value="TRAF-like"/>
</dbReference>
<gene>
    <name evidence="3" type="ORF">PFISCL1PPCAC_20932</name>
</gene>
<dbReference type="InterPro" id="IPR011333">
    <property type="entry name" value="SKP1/BTB/POZ_sf"/>
</dbReference>
<feature type="domain" description="MATH" evidence="2">
    <location>
        <begin position="1"/>
        <end position="124"/>
    </location>
</feature>
<accession>A0AAV5WGD1</accession>
<dbReference type="CDD" id="cd18186">
    <property type="entry name" value="BTB_POZ_ZBTB_KLHL-like"/>
    <property type="match status" value="1"/>
</dbReference>
<dbReference type="PROSITE" id="PS50097">
    <property type="entry name" value="BTB"/>
    <property type="match status" value="1"/>
</dbReference>
<reference evidence="3" key="1">
    <citation type="submission" date="2023-10" db="EMBL/GenBank/DDBJ databases">
        <title>Genome assembly of Pristionchus species.</title>
        <authorList>
            <person name="Yoshida K."/>
            <person name="Sommer R.J."/>
        </authorList>
    </citation>
    <scope>NUCLEOTIDE SEQUENCE</scope>
    <source>
        <strain evidence="3">RS5133</strain>
    </source>
</reference>
<name>A0AAV5WGD1_9BILA</name>
<evidence type="ECO:0008006" key="5">
    <source>
        <dbReference type="Google" id="ProtNLM"/>
    </source>
</evidence>
<evidence type="ECO:0000259" key="1">
    <source>
        <dbReference type="PROSITE" id="PS50097"/>
    </source>
</evidence>
<dbReference type="InterPro" id="IPR000210">
    <property type="entry name" value="BTB/POZ_dom"/>
</dbReference>